<dbReference type="Pfam" id="PF00528">
    <property type="entry name" value="BPD_transp_1"/>
    <property type="match status" value="1"/>
</dbReference>
<evidence type="ECO:0000313" key="9">
    <source>
        <dbReference type="EMBL" id="MBB6669455.1"/>
    </source>
</evidence>
<dbReference type="GO" id="GO:0055085">
    <property type="term" value="P:transmembrane transport"/>
    <property type="evidence" value="ECO:0007669"/>
    <property type="project" value="InterPro"/>
</dbReference>
<keyword evidence="5 7" id="KW-1133">Transmembrane helix</keyword>
<keyword evidence="10" id="KW-1185">Reference proteome</keyword>
<comment type="similarity">
    <text evidence="7">Belongs to the binding-protein-dependent transport system permease family.</text>
</comment>
<dbReference type="GO" id="GO:0005886">
    <property type="term" value="C:plasma membrane"/>
    <property type="evidence" value="ECO:0007669"/>
    <property type="project" value="UniProtKB-SubCell"/>
</dbReference>
<dbReference type="PANTHER" id="PTHR43005">
    <property type="entry name" value="BLR7065 PROTEIN"/>
    <property type="match status" value="1"/>
</dbReference>
<feature type="transmembrane region" description="Helical" evidence="7">
    <location>
        <begin position="12"/>
        <end position="35"/>
    </location>
</feature>
<sequence>MTLKPARSYLAGFLVLPAVAVVVLAMIVPLGYALVMSLFDFGPGQESSGVFVGLRNYVAFFHDRVALGSLGITLIFTVAALTLELGIGIGMAVLLSGLPARLSKLLRAIYSMPLLVSPIIVGLIWRYLYDPTFGLVYQWLRAFGLEHRFGGLSEPGSALFSIIVADVWQTTPFILLVITSGLATVPHEVYESAKMDGAGFWRTMIRITLPMIGRVILLVTLIRGTDAFRVFDIIYALTGGGPANSTMSLSIYAFKQGFQQYEMGYAMAISLLTMLVLVILFAPLVRKSTYMERS</sequence>
<name>A0A7X0RL45_9BACL</name>
<evidence type="ECO:0000256" key="2">
    <source>
        <dbReference type="ARBA" id="ARBA00022448"/>
    </source>
</evidence>
<evidence type="ECO:0000256" key="4">
    <source>
        <dbReference type="ARBA" id="ARBA00022692"/>
    </source>
</evidence>
<dbReference type="EMBL" id="JACJVP010000001">
    <property type="protein sequence ID" value="MBB6669455.1"/>
    <property type="molecule type" value="Genomic_DNA"/>
</dbReference>
<dbReference type="PANTHER" id="PTHR43005:SF1">
    <property type="entry name" value="SPERMIDINE_PUTRESCINE TRANSPORT SYSTEM PERMEASE PROTEIN"/>
    <property type="match status" value="1"/>
</dbReference>
<dbReference type="CDD" id="cd06261">
    <property type="entry name" value="TM_PBP2"/>
    <property type="match status" value="1"/>
</dbReference>
<gene>
    <name evidence="9" type="ORF">H7C19_02020</name>
</gene>
<dbReference type="RefSeq" id="WP_185140862.1">
    <property type="nucleotide sequence ID" value="NZ_JACJVP010000001.1"/>
</dbReference>
<feature type="transmembrane region" description="Helical" evidence="7">
    <location>
        <begin position="266"/>
        <end position="285"/>
    </location>
</feature>
<evidence type="ECO:0000259" key="8">
    <source>
        <dbReference type="PROSITE" id="PS50928"/>
    </source>
</evidence>
<keyword evidence="2 7" id="KW-0813">Transport</keyword>
<dbReference type="PROSITE" id="PS50928">
    <property type="entry name" value="ABC_TM1"/>
    <property type="match status" value="1"/>
</dbReference>
<dbReference type="SUPFAM" id="SSF161098">
    <property type="entry name" value="MetI-like"/>
    <property type="match status" value="1"/>
</dbReference>
<comment type="caution">
    <text evidence="9">The sequence shown here is derived from an EMBL/GenBank/DDBJ whole genome shotgun (WGS) entry which is preliminary data.</text>
</comment>
<feature type="domain" description="ABC transmembrane type-1" evidence="8">
    <location>
        <begin position="70"/>
        <end position="284"/>
    </location>
</feature>
<keyword evidence="3" id="KW-1003">Cell membrane</keyword>
<feature type="transmembrane region" description="Helical" evidence="7">
    <location>
        <begin position="204"/>
        <end position="222"/>
    </location>
</feature>
<proteinExistence type="inferred from homology"/>
<evidence type="ECO:0000256" key="3">
    <source>
        <dbReference type="ARBA" id="ARBA00022475"/>
    </source>
</evidence>
<evidence type="ECO:0000256" key="1">
    <source>
        <dbReference type="ARBA" id="ARBA00004651"/>
    </source>
</evidence>
<protein>
    <submittedName>
        <fullName evidence="9">Sugar ABC transporter permease</fullName>
    </submittedName>
</protein>
<accession>A0A7X0RL45</accession>
<dbReference type="InterPro" id="IPR000515">
    <property type="entry name" value="MetI-like"/>
</dbReference>
<dbReference type="InterPro" id="IPR035906">
    <property type="entry name" value="MetI-like_sf"/>
</dbReference>
<reference evidence="9 10" key="1">
    <citation type="submission" date="2020-08" db="EMBL/GenBank/DDBJ databases">
        <title>Cohnella phylogeny.</title>
        <authorList>
            <person name="Dunlap C."/>
        </authorList>
    </citation>
    <scope>NUCLEOTIDE SEQUENCE [LARGE SCALE GENOMIC DNA]</scope>
    <source>
        <strain evidence="9 10">DSM 28246</strain>
    </source>
</reference>
<dbReference type="Gene3D" id="1.10.3720.10">
    <property type="entry name" value="MetI-like"/>
    <property type="match status" value="1"/>
</dbReference>
<keyword evidence="6 7" id="KW-0472">Membrane</keyword>
<organism evidence="9 10">
    <name type="scientific">Cohnella nanjingensis</name>
    <dbReference type="NCBI Taxonomy" id="1387779"/>
    <lineage>
        <taxon>Bacteria</taxon>
        <taxon>Bacillati</taxon>
        <taxon>Bacillota</taxon>
        <taxon>Bacilli</taxon>
        <taxon>Bacillales</taxon>
        <taxon>Paenibacillaceae</taxon>
        <taxon>Cohnella</taxon>
    </lineage>
</organism>
<evidence type="ECO:0000313" key="10">
    <source>
        <dbReference type="Proteomes" id="UP000547209"/>
    </source>
</evidence>
<feature type="transmembrane region" description="Helical" evidence="7">
    <location>
        <begin position="70"/>
        <end position="96"/>
    </location>
</feature>
<evidence type="ECO:0000256" key="5">
    <source>
        <dbReference type="ARBA" id="ARBA00022989"/>
    </source>
</evidence>
<evidence type="ECO:0000256" key="7">
    <source>
        <dbReference type="RuleBase" id="RU363032"/>
    </source>
</evidence>
<dbReference type="AlphaFoldDB" id="A0A7X0RL45"/>
<comment type="subcellular location">
    <subcellularLocation>
        <location evidence="1 7">Cell membrane</location>
        <topology evidence="1 7">Multi-pass membrane protein</topology>
    </subcellularLocation>
</comment>
<feature type="transmembrane region" description="Helical" evidence="7">
    <location>
        <begin position="108"/>
        <end position="128"/>
    </location>
</feature>
<feature type="transmembrane region" description="Helical" evidence="7">
    <location>
        <begin position="234"/>
        <end position="254"/>
    </location>
</feature>
<evidence type="ECO:0000256" key="6">
    <source>
        <dbReference type="ARBA" id="ARBA00023136"/>
    </source>
</evidence>
<dbReference type="Proteomes" id="UP000547209">
    <property type="component" value="Unassembled WGS sequence"/>
</dbReference>
<keyword evidence="4 7" id="KW-0812">Transmembrane</keyword>